<reference evidence="2" key="2">
    <citation type="journal article" date="2023" name="IMA Fungus">
        <title>Comparative genomic study of the Penicillium genus elucidates a diverse pangenome and 15 lateral gene transfer events.</title>
        <authorList>
            <person name="Petersen C."/>
            <person name="Sorensen T."/>
            <person name="Nielsen M.R."/>
            <person name="Sondergaard T.E."/>
            <person name="Sorensen J.L."/>
            <person name="Fitzpatrick D.A."/>
            <person name="Frisvad J.C."/>
            <person name="Nielsen K.L."/>
        </authorList>
    </citation>
    <scope>NUCLEOTIDE SEQUENCE</scope>
    <source>
        <strain evidence="2">IBT 21917</strain>
    </source>
</reference>
<accession>A0A9W9I2D5</accession>
<evidence type="ECO:0000256" key="1">
    <source>
        <dbReference type="SAM" id="MobiDB-lite"/>
    </source>
</evidence>
<name>A0A9W9I2D5_9EURO</name>
<dbReference type="Proteomes" id="UP001146351">
    <property type="component" value="Unassembled WGS sequence"/>
</dbReference>
<proteinExistence type="predicted"/>
<feature type="compositionally biased region" description="Basic and acidic residues" evidence="1">
    <location>
        <begin position="104"/>
        <end position="114"/>
    </location>
</feature>
<feature type="compositionally biased region" description="Low complexity" evidence="1">
    <location>
        <begin position="119"/>
        <end position="134"/>
    </location>
</feature>
<reference evidence="2" key="1">
    <citation type="submission" date="2022-11" db="EMBL/GenBank/DDBJ databases">
        <authorList>
            <person name="Petersen C."/>
        </authorList>
    </citation>
    <scope>NUCLEOTIDE SEQUENCE</scope>
    <source>
        <strain evidence="2">IBT 21917</strain>
    </source>
</reference>
<evidence type="ECO:0000313" key="3">
    <source>
        <dbReference type="Proteomes" id="UP001146351"/>
    </source>
</evidence>
<protein>
    <submittedName>
        <fullName evidence="2">Uncharacterized protein</fullName>
    </submittedName>
</protein>
<keyword evidence="3" id="KW-1185">Reference proteome</keyword>
<comment type="caution">
    <text evidence="2">The sequence shown here is derived from an EMBL/GenBank/DDBJ whole genome shotgun (WGS) entry which is preliminary data.</text>
</comment>
<gene>
    <name evidence="2" type="ORF">N7492_007359</name>
</gene>
<organism evidence="2 3">
    <name type="scientific">Penicillium capsulatum</name>
    <dbReference type="NCBI Taxonomy" id="69766"/>
    <lineage>
        <taxon>Eukaryota</taxon>
        <taxon>Fungi</taxon>
        <taxon>Dikarya</taxon>
        <taxon>Ascomycota</taxon>
        <taxon>Pezizomycotina</taxon>
        <taxon>Eurotiomycetes</taxon>
        <taxon>Eurotiomycetidae</taxon>
        <taxon>Eurotiales</taxon>
        <taxon>Aspergillaceae</taxon>
        <taxon>Penicillium</taxon>
    </lineage>
</organism>
<dbReference type="EMBL" id="JAPQKO010000005">
    <property type="protein sequence ID" value="KAJ5161967.1"/>
    <property type="molecule type" value="Genomic_DNA"/>
</dbReference>
<sequence>MLLSVPSPVGLEFGERHKRAHSKQVFLSNRMKFRHRLRPSPPSAAAPADNSWLVGQTLRGVFCCCFPWWSPEEIVFVPGDPESGTLFALADQQAAATMTPAQESAEKHKGRQSDVPRPSTANNGSTSSGATASTQPDASKGIADLVSSPDQIHRDRLLAGAWWYTSPASAGNYGSRSVRIVSIPGRRVEAMAPATQAPIVKAEREPQATWKDRMMSFWSPHRGTETG</sequence>
<dbReference type="AlphaFoldDB" id="A0A9W9I2D5"/>
<evidence type="ECO:0000313" key="2">
    <source>
        <dbReference type="EMBL" id="KAJ5161967.1"/>
    </source>
</evidence>
<feature type="region of interest" description="Disordered" evidence="1">
    <location>
        <begin position="94"/>
        <end position="142"/>
    </location>
</feature>